<organism evidence="2 3">
    <name type="scientific">Ensete ventricosum</name>
    <name type="common">Abyssinian banana</name>
    <name type="synonym">Musa ensete</name>
    <dbReference type="NCBI Taxonomy" id="4639"/>
    <lineage>
        <taxon>Eukaryota</taxon>
        <taxon>Viridiplantae</taxon>
        <taxon>Streptophyta</taxon>
        <taxon>Embryophyta</taxon>
        <taxon>Tracheophyta</taxon>
        <taxon>Spermatophyta</taxon>
        <taxon>Magnoliopsida</taxon>
        <taxon>Liliopsida</taxon>
        <taxon>Zingiberales</taxon>
        <taxon>Musaceae</taxon>
        <taxon>Ensete</taxon>
    </lineage>
</organism>
<dbReference type="EMBL" id="AMZH03000867">
    <property type="protein sequence ID" value="RRT81615.1"/>
    <property type="molecule type" value="Genomic_DNA"/>
</dbReference>
<evidence type="ECO:0000313" key="2">
    <source>
        <dbReference type="EMBL" id="RRT81615.1"/>
    </source>
</evidence>
<feature type="region of interest" description="Disordered" evidence="1">
    <location>
        <begin position="49"/>
        <end position="88"/>
    </location>
</feature>
<reference evidence="2 3" key="1">
    <citation type="journal article" date="2014" name="Agronomy (Basel)">
        <title>A Draft Genome Sequence for Ensete ventricosum, the Drought-Tolerant Tree Against Hunger.</title>
        <authorList>
            <person name="Harrison J."/>
            <person name="Moore K.A."/>
            <person name="Paszkiewicz K."/>
            <person name="Jones T."/>
            <person name="Grant M."/>
            <person name="Ambacheew D."/>
            <person name="Muzemil S."/>
            <person name="Studholme D.J."/>
        </authorList>
    </citation>
    <scope>NUCLEOTIDE SEQUENCE [LARGE SCALE GENOMIC DNA]</scope>
</reference>
<feature type="compositionally biased region" description="Low complexity" evidence="1">
    <location>
        <begin position="49"/>
        <end position="62"/>
    </location>
</feature>
<dbReference type="Proteomes" id="UP000287651">
    <property type="component" value="Unassembled WGS sequence"/>
</dbReference>
<name>A0A427AZM3_ENSVE</name>
<evidence type="ECO:0000256" key="1">
    <source>
        <dbReference type="SAM" id="MobiDB-lite"/>
    </source>
</evidence>
<comment type="caution">
    <text evidence="2">The sequence shown here is derived from an EMBL/GenBank/DDBJ whole genome shotgun (WGS) entry which is preliminary data.</text>
</comment>
<accession>A0A427AZM3</accession>
<sequence length="88" mass="9339">MSRTVSWLPSRGSFEWRGCVLNRLGSKFPALALSLASSQGCRPCFLPSSPALLSSSFSSSSLSRDEEDGRGPIQNGAYPSPPTMLCGV</sequence>
<dbReference type="AlphaFoldDB" id="A0A427AZM3"/>
<proteinExistence type="predicted"/>
<evidence type="ECO:0000313" key="3">
    <source>
        <dbReference type="Proteomes" id="UP000287651"/>
    </source>
</evidence>
<protein>
    <submittedName>
        <fullName evidence="2">Uncharacterized protein</fullName>
    </submittedName>
</protein>
<gene>
    <name evidence="2" type="ORF">B296_00012693</name>
</gene>